<feature type="signal peptide" evidence="1">
    <location>
        <begin position="1"/>
        <end position="24"/>
    </location>
</feature>
<reference evidence="2" key="1">
    <citation type="journal article" date="2020" name="Stud. Mycol.">
        <title>101 Dothideomycetes genomes: a test case for predicting lifestyles and emergence of pathogens.</title>
        <authorList>
            <person name="Haridas S."/>
            <person name="Albert R."/>
            <person name="Binder M."/>
            <person name="Bloem J."/>
            <person name="Labutti K."/>
            <person name="Salamov A."/>
            <person name="Andreopoulos B."/>
            <person name="Baker S."/>
            <person name="Barry K."/>
            <person name="Bills G."/>
            <person name="Bluhm B."/>
            <person name="Cannon C."/>
            <person name="Castanera R."/>
            <person name="Culley D."/>
            <person name="Daum C."/>
            <person name="Ezra D."/>
            <person name="Gonzalez J."/>
            <person name="Henrissat B."/>
            <person name="Kuo A."/>
            <person name="Liang C."/>
            <person name="Lipzen A."/>
            <person name="Lutzoni F."/>
            <person name="Magnuson J."/>
            <person name="Mondo S."/>
            <person name="Nolan M."/>
            <person name="Ohm R."/>
            <person name="Pangilinan J."/>
            <person name="Park H.-J."/>
            <person name="Ramirez L."/>
            <person name="Alfaro M."/>
            <person name="Sun H."/>
            <person name="Tritt A."/>
            <person name="Yoshinaga Y."/>
            <person name="Zwiers L.-H."/>
            <person name="Turgeon B."/>
            <person name="Goodwin S."/>
            <person name="Spatafora J."/>
            <person name="Crous P."/>
            <person name="Grigoriev I."/>
        </authorList>
    </citation>
    <scope>NUCLEOTIDE SEQUENCE</scope>
    <source>
        <strain evidence="2">CBS 675.92</strain>
    </source>
</reference>
<evidence type="ECO:0000313" key="3">
    <source>
        <dbReference type="Proteomes" id="UP000800035"/>
    </source>
</evidence>
<name>A0A6A5TNC0_9PLEO</name>
<feature type="chain" id="PRO_5025470217" evidence="1">
    <location>
        <begin position="25"/>
        <end position="200"/>
    </location>
</feature>
<dbReference type="Proteomes" id="UP000800035">
    <property type="component" value="Unassembled WGS sequence"/>
</dbReference>
<gene>
    <name evidence="2" type="ORF">CC80DRAFT_569639</name>
</gene>
<organism evidence="2 3">
    <name type="scientific">Byssothecium circinans</name>
    <dbReference type="NCBI Taxonomy" id="147558"/>
    <lineage>
        <taxon>Eukaryota</taxon>
        <taxon>Fungi</taxon>
        <taxon>Dikarya</taxon>
        <taxon>Ascomycota</taxon>
        <taxon>Pezizomycotina</taxon>
        <taxon>Dothideomycetes</taxon>
        <taxon>Pleosporomycetidae</taxon>
        <taxon>Pleosporales</taxon>
        <taxon>Massarineae</taxon>
        <taxon>Massarinaceae</taxon>
        <taxon>Byssothecium</taxon>
    </lineage>
</organism>
<sequence length="200" mass="22666">MPQHPLARFTISILLSNLPSQVAAHPFDPRASTPSNNTSLSPQCSFPGNADIYGPGIRIGIYTQTLAVYLSKYFIISQSPIIRDSLTIFTVAFVIVSFVFASHPSSLQIVSWNCLTGVRTRSAYFAGLMRDRWIKNASLQGMSVVAMSVHCWYWWRGMDRMKSVECGDRTFFFANVGLRGWFRVMMKVMIVIVEYRYVDV</sequence>
<protein>
    <submittedName>
        <fullName evidence="2">Uncharacterized protein</fullName>
    </submittedName>
</protein>
<dbReference type="EMBL" id="ML977005">
    <property type="protein sequence ID" value="KAF1953219.1"/>
    <property type="molecule type" value="Genomic_DNA"/>
</dbReference>
<dbReference type="OrthoDB" id="3945378at2759"/>
<dbReference type="AlphaFoldDB" id="A0A6A5TNC0"/>
<keyword evidence="1" id="KW-0732">Signal</keyword>
<evidence type="ECO:0000256" key="1">
    <source>
        <dbReference type="SAM" id="SignalP"/>
    </source>
</evidence>
<evidence type="ECO:0000313" key="2">
    <source>
        <dbReference type="EMBL" id="KAF1953219.1"/>
    </source>
</evidence>
<accession>A0A6A5TNC0</accession>
<proteinExistence type="predicted"/>
<keyword evidence="3" id="KW-1185">Reference proteome</keyword>